<sequence>MENTDSNATQKCNDLYEEDQDDTNEAGDDDLRPEWPNGGMVCPVTGCGTKFYIDQTTYWGHWKRKHLEQLRQLYCPKCPHKSLNKRYFATHLTKKHKIKMSDLDQVIASAHTELIPNKEFIPPGTQRCPKRKSVSSESQTAPKRQRMKSPSQDSQCKHDEDNSSMTVAGN</sequence>
<proteinExistence type="predicted"/>
<evidence type="ECO:0000313" key="3">
    <source>
        <dbReference type="EMBL" id="KAL3831326.1"/>
    </source>
</evidence>
<reference evidence="3 4" key="1">
    <citation type="submission" date="2024-11" db="EMBL/GenBank/DDBJ databases">
        <title>Chromosome-level genome assembly of the freshwater bivalve Anodonta woodiana.</title>
        <authorList>
            <person name="Chen X."/>
        </authorList>
    </citation>
    <scope>NUCLEOTIDE SEQUENCE [LARGE SCALE GENOMIC DNA]</scope>
    <source>
        <strain evidence="3">MN2024</strain>
        <tissue evidence="3">Gills</tissue>
    </source>
</reference>
<feature type="domain" description="C2H2-type" evidence="2">
    <location>
        <begin position="40"/>
        <end position="66"/>
    </location>
</feature>
<accession>A0ABD3T3Y7</accession>
<dbReference type="EMBL" id="JBJQND010000019">
    <property type="protein sequence ID" value="KAL3831326.1"/>
    <property type="molecule type" value="Genomic_DNA"/>
</dbReference>
<dbReference type="Proteomes" id="UP001634394">
    <property type="component" value="Unassembled WGS sequence"/>
</dbReference>
<dbReference type="InterPro" id="IPR013087">
    <property type="entry name" value="Znf_C2H2_type"/>
</dbReference>
<gene>
    <name evidence="3" type="ORF">ACJMK2_023092</name>
</gene>
<evidence type="ECO:0000313" key="4">
    <source>
        <dbReference type="Proteomes" id="UP001634394"/>
    </source>
</evidence>
<feature type="compositionally biased region" description="Polar residues" evidence="1">
    <location>
        <begin position="1"/>
        <end position="12"/>
    </location>
</feature>
<comment type="caution">
    <text evidence="3">The sequence shown here is derived from an EMBL/GenBank/DDBJ whole genome shotgun (WGS) entry which is preliminary data.</text>
</comment>
<evidence type="ECO:0000259" key="2">
    <source>
        <dbReference type="SMART" id="SM00355"/>
    </source>
</evidence>
<dbReference type="AlphaFoldDB" id="A0ABD3T3Y7"/>
<protein>
    <recommendedName>
        <fullName evidence="2">C2H2-type domain-containing protein</fullName>
    </recommendedName>
</protein>
<organism evidence="3 4">
    <name type="scientific">Sinanodonta woodiana</name>
    <name type="common">Chinese pond mussel</name>
    <name type="synonym">Anodonta woodiana</name>
    <dbReference type="NCBI Taxonomy" id="1069815"/>
    <lineage>
        <taxon>Eukaryota</taxon>
        <taxon>Metazoa</taxon>
        <taxon>Spiralia</taxon>
        <taxon>Lophotrochozoa</taxon>
        <taxon>Mollusca</taxon>
        <taxon>Bivalvia</taxon>
        <taxon>Autobranchia</taxon>
        <taxon>Heteroconchia</taxon>
        <taxon>Palaeoheterodonta</taxon>
        <taxon>Unionida</taxon>
        <taxon>Unionoidea</taxon>
        <taxon>Unionidae</taxon>
        <taxon>Unioninae</taxon>
        <taxon>Sinanodonta</taxon>
    </lineage>
</organism>
<evidence type="ECO:0000256" key="1">
    <source>
        <dbReference type="SAM" id="MobiDB-lite"/>
    </source>
</evidence>
<feature type="region of interest" description="Disordered" evidence="1">
    <location>
        <begin position="1"/>
        <end position="36"/>
    </location>
</feature>
<feature type="region of interest" description="Disordered" evidence="1">
    <location>
        <begin position="118"/>
        <end position="170"/>
    </location>
</feature>
<feature type="compositionally biased region" description="Acidic residues" evidence="1">
    <location>
        <begin position="15"/>
        <end position="28"/>
    </location>
</feature>
<feature type="domain" description="C2H2-type" evidence="2">
    <location>
        <begin position="73"/>
        <end position="96"/>
    </location>
</feature>
<feature type="compositionally biased region" description="Polar residues" evidence="1">
    <location>
        <begin position="135"/>
        <end position="154"/>
    </location>
</feature>
<name>A0ABD3T3Y7_SINWO</name>
<dbReference type="SMART" id="SM00355">
    <property type="entry name" value="ZnF_C2H2"/>
    <property type="match status" value="2"/>
</dbReference>
<keyword evidence="4" id="KW-1185">Reference proteome</keyword>